<dbReference type="SUPFAM" id="SSF51735">
    <property type="entry name" value="NAD(P)-binding Rossmann-fold domains"/>
    <property type="match status" value="1"/>
</dbReference>
<reference evidence="3 4" key="1">
    <citation type="submission" date="2023-04" db="EMBL/GenBank/DDBJ databases">
        <title>A novel bacteria isolated from coastal sediment.</title>
        <authorList>
            <person name="Liu X.-J."/>
            <person name="Du Z.-J."/>
        </authorList>
    </citation>
    <scope>NUCLEOTIDE SEQUENCE [LARGE SCALE GENOMIC DNA]</scope>
    <source>
        <strain evidence="3 4">SDUM461003</strain>
    </source>
</reference>
<dbReference type="InterPro" id="IPR036291">
    <property type="entry name" value="NAD(P)-bd_dom_sf"/>
</dbReference>
<feature type="region of interest" description="Disordered" evidence="1">
    <location>
        <begin position="308"/>
        <end position="330"/>
    </location>
</feature>
<protein>
    <submittedName>
        <fullName evidence="3">NAD(P)H-binding protein</fullName>
    </submittedName>
</protein>
<feature type="domain" description="NAD(P)-binding" evidence="2">
    <location>
        <begin position="15"/>
        <end position="158"/>
    </location>
</feature>
<sequence>MSERNSDKPLIAVAGASGFVGSHLRRHLSEVFRFRALTRSPNIVAQGNAAHATEWRHCDLYSLPQVTEALQGCELGLYLVHSMAPSSRLMQGSFEDTDLLLADNFIRAAESAGLKHVIYLSGLMPAGDESLSPHLRSRLEVERVLKSRSVKVTVLRAGLIFGPGGSSFSMLINLVNALPIMLLPAWVRSMTHSIDIQNVCEAFELCLSDAQFASGEVYDLGGHEPMSYRDLILKTAAALGKSVRTFNIPWHLLALSRHWVAYFGKVPAALVGPLQESLRHDLRARPNPLLDRLSSGMISLEDSLAKAVDPSGEPRANPRKQTQAVDAQQIRRDKRVRSVQRMPLPAGLDAQQISQEYDRWLSRRFANLIHAETDQLGVVRFYAFFKRLKLLQLTPTPWTVGNQRRCAYYISGGYLAADVEPPGRFEFRLFPSNQCIIASIHGFAPKLPWYLYALTQAPLHAWVMHAFSRHLARL</sequence>
<dbReference type="InterPro" id="IPR051783">
    <property type="entry name" value="NAD(P)-dependent_oxidoreduct"/>
</dbReference>
<gene>
    <name evidence="3" type="ORF">QEH52_05470</name>
</gene>
<evidence type="ECO:0000256" key="1">
    <source>
        <dbReference type="SAM" id="MobiDB-lite"/>
    </source>
</evidence>
<dbReference type="PANTHER" id="PTHR48079:SF6">
    <property type="entry name" value="NAD(P)-BINDING DOMAIN-CONTAINING PROTEIN-RELATED"/>
    <property type="match status" value="1"/>
</dbReference>
<name>A0ABU1AS18_9BACT</name>
<organism evidence="3 4">
    <name type="scientific">Thalassobacterium maritimum</name>
    <dbReference type="NCBI Taxonomy" id="3041265"/>
    <lineage>
        <taxon>Bacteria</taxon>
        <taxon>Pseudomonadati</taxon>
        <taxon>Verrucomicrobiota</taxon>
        <taxon>Opitutia</taxon>
        <taxon>Puniceicoccales</taxon>
        <taxon>Coraliomargaritaceae</taxon>
        <taxon>Thalassobacterium</taxon>
    </lineage>
</organism>
<proteinExistence type="predicted"/>
<dbReference type="Pfam" id="PF13460">
    <property type="entry name" value="NAD_binding_10"/>
    <property type="match status" value="1"/>
</dbReference>
<dbReference type="PANTHER" id="PTHR48079">
    <property type="entry name" value="PROTEIN YEEZ"/>
    <property type="match status" value="1"/>
</dbReference>
<dbReference type="EMBL" id="JARXHW010000008">
    <property type="protein sequence ID" value="MDQ8206948.1"/>
    <property type="molecule type" value="Genomic_DNA"/>
</dbReference>
<evidence type="ECO:0000313" key="4">
    <source>
        <dbReference type="Proteomes" id="UP001225316"/>
    </source>
</evidence>
<dbReference type="InterPro" id="IPR016040">
    <property type="entry name" value="NAD(P)-bd_dom"/>
</dbReference>
<dbReference type="Gene3D" id="3.40.50.720">
    <property type="entry name" value="NAD(P)-binding Rossmann-like Domain"/>
    <property type="match status" value="1"/>
</dbReference>
<dbReference type="Proteomes" id="UP001225316">
    <property type="component" value="Unassembled WGS sequence"/>
</dbReference>
<accession>A0ABU1AS18</accession>
<comment type="caution">
    <text evidence="3">The sequence shown here is derived from an EMBL/GenBank/DDBJ whole genome shotgun (WGS) entry which is preliminary data.</text>
</comment>
<dbReference type="RefSeq" id="WP_308949086.1">
    <property type="nucleotide sequence ID" value="NZ_JARXHW010000008.1"/>
</dbReference>
<evidence type="ECO:0000313" key="3">
    <source>
        <dbReference type="EMBL" id="MDQ8206948.1"/>
    </source>
</evidence>
<keyword evidence="4" id="KW-1185">Reference proteome</keyword>
<evidence type="ECO:0000259" key="2">
    <source>
        <dbReference type="Pfam" id="PF13460"/>
    </source>
</evidence>